<reference evidence="2" key="1">
    <citation type="submission" date="2023-06" db="EMBL/GenBank/DDBJ databases">
        <authorList>
            <consortium name="Lawrence Berkeley National Laboratory"/>
            <person name="Ahrendt S."/>
            <person name="Sahu N."/>
            <person name="Indic B."/>
            <person name="Wong-Bajracharya J."/>
            <person name="Merenyi Z."/>
            <person name="Ke H.-M."/>
            <person name="Monk M."/>
            <person name="Kocsube S."/>
            <person name="Drula E."/>
            <person name="Lipzen A."/>
            <person name="Balint B."/>
            <person name="Henrissat B."/>
            <person name="Andreopoulos B."/>
            <person name="Martin F.M."/>
            <person name="Harder C.B."/>
            <person name="Rigling D."/>
            <person name="Ford K.L."/>
            <person name="Foster G.D."/>
            <person name="Pangilinan J."/>
            <person name="Papanicolaou A."/>
            <person name="Barry K."/>
            <person name="LaButti K."/>
            <person name="Viragh M."/>
            <person name="Koriabine M."/>
            <person name="Yan M."/>
            <person name="Riley R."/>
            <person name="Champramary S."/>
            <person name="Plett K.L."/>
            <person name="Tsai I.J."/>
            <person name="Slot J."/>
            <person name="Sipos G."/>
            <person name="Plett J."/>
            <person name="Nagy L.G."/>
            <person name="Grigoriev I.V."/>
        </authorList>
    </citation>
    <scope>NUCLEOTIDE SEQUENCE</scope>
    <source>
        <strain evidence="2">HWK02</strain>
    </source>
</reference>
<comment type="caution">
    <text evidence="2">The sequence shown here is derived from an EMBL/GenBank/DDBJ whole genome shotgun (WGS) entry which is preliminary data.</text>
</comment>
<organism evidence="2 3">
    <name type="scientific">Armillaria luteobubalina</name>
    <dbReference type="NCBI Taxonomy" id="153913"/>
    <lineage>
        <taxon>Eukaryota</taxon>
        <taxon>Fungi</taxon>
        <taxon>Dikarya</taxon>
        <taxon>Basidiomycota</taxon>
        <taxon>Agaricomycotina</taxon>
        <taxon>Agaricomycetes</taxon>
        <taxon>Agaricomycetidae</taxon>
        <taxon>Agaricales</taxon>
        <taxon>Marasmiineae</taxon>
        <taxon>Physalacriaceae</taxon>
        <taxon>Armillaria</taxon>
    </lineage>
</organism>
<keyword evidence="3" id="KW-1185">Reference proteome</keyword>
<evidence type="ECO:0000313" key="2">
    <source>
        <dbReference type="EMBL" id="KAK0503945.1"/>
    </source>
</evidence>
<feature type="region of interest" description="Disordered" evidence="1">
    <location>
        <begin position="1"/>
        <end position="53"/>
    </location>
</feature>
<feature type="compositionally biased region" description="Polar residues" evidence="1">
    <location>
        <begin position="1"/>
        <end position="17"/>
    </location>
</feature>
<dbReference type="EMBL" id="JAUEPU010000003">
    <property type="protein sequence ID" value="KAK0503945.1"/>
    <property type="molecule type" value="Genomic_DNA"/>
</dbReference>
<dbReference type="Proteomes" id="UP001175228">
    <property type="component" value="Unassembled WGS sequence"/>
</dbReference>
<evidence type="ECO:0000256" key="1">
    <source>
        <dbReference type="SAM" id="MobiDB-lite"/>
    </source>
</evidence>
<proteinExistence type="predicted"/>
<sequence>MSDSRPSTANENLTITGPDSKKTGWFSRSKPSKSFDTDEKDEKSSEVAVVPPEPEVPPVSFTELFRFSTRYELFIDGLALIAAAAAGAAQVGVRCAYRHINSQHDLFGSH</sequence>
<evidence type="ECO:0000313" key="3">
    <source>
        <dbReference type="Proteomes" id="UP001175228"/>
    </source>
</evidence>
<protein>
    <submittedName>
        <fullName evidence="2">Uncharacterized protein</fullName>
    </submittedName>
</protein>
<feature type="compositionally biased region" description="Basic and acidic residues" evidence="1">
    <location>
        <begin position="33"/>
        <end position="45"/>
    </location>
</feature>
<dbReference type="AlphaFoldDB" id="A0AA39QL52"/>
<name>A0AA39QL52_9AGAR</name>
<accession>A0AA39QL52</accession>
<gene>
    <name evidence="2" type="ORF">EDD18DRAFT_1099224</name>
</gene>